<evidence type="ECO:0000313" key="13">
    <source>
        <dbReference type="Proteomes" id="UP000241886"/>
    </source>
</evidence>
<dbReference type="GO" id="GO:0008379">
    <property type="term" value="F:thioredoxin peroxidase activity"/>
    <property type="evidence" value="ECO:0007669"/>
    <property type="project" value="TreeGrafter"/>
</dbReference>
<evidence type="ECO:0000256" key="10">
    <source>
        <dbReference type="ARBA" id="ARBA00049091"/>
    </source>
</evidence>
<keyword evidence="3" id="KW-0575">Peroxidase</keyword>
<dbReference type="Gene3D" id="3.40.30.10">
    <property type="entry name" value="Glutaredoxin"/>
    <property type="match status" value="1"/>
</dbReference>
<feature type="domain" description="Thioredoxin" evidence="11">
    <location>
        <begin position="1"/>
        <end position="122"/>
    </location>
</feature>
<comment type="subunit">
    <text evidence="1">Monomer.</text>
</comment>
<evidence type="ECO:0000256" key="9">
    <source>
        <dbReference type="ARBA" id="ARBA00038489"/>
    </source>
</evidence>
<dbReference type="SUPFAM" id="SSF52833">
    <property type="entry name" value="Thioredoxin-like"/>
    <property type="match status" value="1"/>
</dbReference>
<evidence type="ECO:0000256" key="4">
    <source>
        <dbReference type="ARBA" id="ARBA00022862"/>
    </source>
</evidence>
<proteinExistence type="inferred from homology"/>
<dbReference type="Proteomes" id="UP000241886">
    <property type="component" value="Unassembled WGS sequence"/>
</dbReference>
<evidence type="ECO:0000256" key="6">
    <source>
        <dbReference type="ARBA" id="ARBA00023157"/>
    </source>
</evidence>
<evidence type="ECO:0000313" key="12">
    <source>
        <dbReference type="EMBL" id="PSO05960.1"/>
    </source>
</evidence>
<dbReference type="InterPro" id="IPR036249">
    <property type="entry name" value="Thioredoxin-like_sf"/>
</dbReference>
<evidence type="ECO:0000256" key="1">
    <source>
        <dbReference type="ARBA" id="ARBA00011245"/>
    </source>
</evidence>
<dbReference type="PANTHER" id="PTHR42801:SF4">
    <property type="entry name" value="AHPC_TSA FAMILY PROTEIN"/>
    <property type="match status" value="1"/>
</dbReference>
<dbReference type="EC" id="1.11.1.24" evidence="2"/>
<dbReference type="GO" id="GO:0005737">
    <property type="term" value="C:cytoplasm"/>
    <property type="evidence" value="ECO:0007669"/>
    <property type="project" value="TreeGrafter"/>
</dbReference>
<comment type="caution">
    <text evidence="12">The sequence shown here is derived from an EMBL/GenBank/DDBJ whole genome shotgun (WGS) entry which is preliminary data.</text>
</comment>
<keyword evidence="6" id="KW-1015">Disulfide bond</keyword>
<protein>
    <recommendedName>
        <fullName evidence="2">thioredoxin-dependent peroxiredoxin</fullName>
        <ecNumber evidence="2">1.11.1.24</ecNumber>
    </recommendedName>
    <alternativeName>
        <fullName evidence="8">Thioredoxin peroxidase</fullName>
    </alternativeName>
</protein>
<evidence type="ECO:0000259" key="11">
    <source>
        <dbReference type="PROSITE" id="PS51352"/>
    </source>
</evidence>
<organism evidence="12 13">
    <name type="scientific">Candidatus Marsarchaeota G2 archaeon ECH_B_SAG-G16</name>
    <dbReference type="NCBI Taxonomy" id="1978167"/>
    <lineage>
        <taxon>Archaea</taxon>
        <taxon>Candidatus Marsarchaeota</taxon>
        <taxon>Candidatus Marsarchaeota group 2</taxon>
    </lineage>
</organism>
<dbReference type="CDD" id="cd03017">
    <property type="entry name" value="PRX_BCP"/>
    <property type="match status" value="1"/>
</dbReference>
<comment type="similarity">
    <text evidence="9">Belongs to the peroxiredoxin family. BCP/PrxQ subfamily.</text>
</comment>
<dbReference type="InterPro" id="IPR000866">
    <property type="entry name" value="AhpC/TSA"/>
</dbReference>
<dbReference type="PANTHER" id="PTHR42801">
    <property type="entry name" value="THIOREDOXIN-DEPENDENT PEROXIDE REDUCTASE"/>
    <property type="match status" value="1"/>
</dbReference>
<keyword evidence="7" id="KW-0676">Redox-active center</keyword>
<dbReference type="GO" id="GO:0045454">
    <property type="term" value="P:cell redox homeostasis"/>
    <property type="evidence" value="ECO:0007669"/>
    <property type="project" value="TreeGrafter"/>
</dbReference>
<reference evidence="12 13" key="1">
    <citation type="submission" date="2017-04" db="EMBL/GenBank/DDBJ databases">
        <title>Novel microbial lineages endemic to geothermal iron-oxide mats fill important gaps in the evolutionary history of Archaea.</title>
        <authorList>
            <person name="Jay Z.J."/>
            <person name="Beam J.P."/>
            <person name="Dlakic M."/>
            <person name="Rusch D.B."/>
            <person name="Kozubal M.A."/>
            <person name="Inskeep W.P."/>
        </authorList>
    </citation>
    <scope>NUCLEOTIDE SEQUENCE [LARGE SCALE GENOMIC DNA]</scope>
    <source>
        <strain evidence="12">ECH_B_SAG-G16</strain>
    </source>
</reference>
<sequence length="122" mass="14173">KKVVLYFYPKDDTPGCTKEACSFRDNMDKIIEKGAIVIGISNDDLKSHEKFSKKYNLNFSLLSDVDRRVSIKYGVYKKKNLYGKIVWGIERSTFIIDEQGKIKKIFRKVNVEGHVDEVLKHL</sequence>
<dbReference type="PROSITE" id="PS51352">
    <property type="entry name" value="THIOREDOXIN_2"/>
    <property type="match status" value="1"/>
</dbReference>
<keyword evidence="5" id="KW-0560">Oxidoreductase</keyword>
<dbReference type="Pfam" id="PF00578">
    <property type="entry name" value="AhpC-TSA"/>
    <property type="match status" value="1"/>
</dbReference>
<evidence type="ECO:0000256" key="5">
    <source>
        <dbReference type="ARBA" id="ARBA00023002"/>
    </source>
</evidence>
<dbReference type="InterPro" id="IPR013766">
    <property type="entry name" value="Thioredoxin_domain"/>
</dbReference>
<evidence type="ECO:0000256" key="7">
    <source>
        <dbReference type="ARBA" id="ARBA00023284"/>
    </source>
</evidence>
<name>A0A2R6C526_9ARCH</name>
<keyword evidence="4" id="KW-0049">Antioxidant</keyword>
<accession>A0A2R6C526</accession>
<comment type="catalytic activity">
    <reaction evidence="10">
        <text>a hydroperoxide + [thioredoxin]-dithiol = an alcohol + [thioredoxin]-disulfide + H2O</text>
        <dbReference type="Rhea" id="RHEA:62620"/>
        <dbReference type="Rhea" id="RHEA-COMP:10698"/>
        <dbReference type="Rhea" id="RHEA-COMP:10700"/>
        <dbReference type="ChEBI" id="CHEBI:15377"/>
        <dbReference type="ChEBI" id="CHEBI:29950"/>
        <dbReference type="ChEBI" id="CHEBI:30879"/>
        <dbReference type="ChEBI" id="CHEBI:35924"/>
        <dbReference type="ChEBI" id="CHEBI:50058"/>
        <dbReference type="EC" id="1.11.1.24"/>
    </reaction>
</comment>
<feature type="non-terminal residue" evidence="12">
    <location>
        <position position="1"/>
    </location>
</feature>
<dbReference type="GO" id="GO:0034599">
    <property type="term" value="P:cellular response to oxidative stress"/>
    <property type="evidence" value="ECO:0007669"/>
    <property type="project" value="TreeGrafter"/>
</dbReference>
<dbReference type="FunFam" id="3.40.30.10:FF:000007">
    <property type="entry name" value="Thioredoxin-dependent thiol peroxidase"/>
    <property type="match status" value="1"/>
</dbReference>
<evidence type="ECO:0000256" key="3">
    <source>
        <dbReference type="ARBA" id="ARBA00022559"/>
    </source>
</evidence>
<dbReference type="EMBL" id="NEXO01000002">
    <property type="protein sequence ID" value="PSO05960.1"/>
    <property type="molecule type" value="Genomic_DNA"/>
</dbReference>
<evidence type="ECO:0000256" key="8">
    <source>
        <dbReference type="ARBA" id="ARBA00032824"/>
    </source>
</evidence>
<dbReference type="AlphaFoldDB" id="A0A2R6C526"/>
<evidence type="ECO:0000256" key="2">
    <source>
        <dbReference type="ARBA" id="ARBA00013017"/>
    </source>
</evidence>
<dbReference type="InterPro" id="IPR050924">
    <property type="entry name" value="Peroxiredoxin_BCP/PrxQ"/>
</dbReference>
<gene>
    <name evidence="12" type="ORF">B9Q13_00140</name>
</gene>